<dbReference type="AlphaFoldDB" id="K1R198"/>
<evidence type="ECO:0000313" key="2">
    <source>
        <dbReference type="EMBL" id="EKC34915.1"/>
    </source>
</evidence>
<evidence type="ECO:0000256" key="1">
    <source>
        <dbReference type="SAM" id="MobiDB-lite"/>
    </source>
</evidence>
<feature type="compositionally biased region" description="Basic and acidic residues" evidence="1">
    <location>
        <begin position="1"/>
        <end position="16"/>
    </location>
</feature>
<dbReference type="HOGENOM" id="CLU_2415448_0_0_1"/>
<gene>
    <name evidence="2" type="ORF">CGI_10027624</name>
</gene>
<organism evidence="2">
    <name type="scientific">Magallana gigas</name>
    <name type="common">Pacific oyster</name>
    <name type="synonym">Crassostrea gigas</name>
    <dbReference type="NCBI Taxonomy" id="29159"/>
    <lineage>
        <taxon>Eukaryota</taxon>
        <taxon>Metazoa</taxon>
        <taxon>Spiralia</taxon>
        <taxon>Lophotrochozoa</taxon>
        <taxon>Mollusca</taxon>
        <taxon>Bivalvia</taxon>
        <taxon>Autobranchia</taxon>
        <taxon>Pteriomorphia</taxon>
        <taxon>Ostreida</taxon>
        <taxon>Ostreoidea</taxon>
        <taxon>Ostreidae</taxon>
        <taxon>Magallana</taxon>
    </lineage>
</organism>
<feature type="region of interest" description="Disordered" evidence="1">
    <location>
        <begin position="1"/>
        <end position="29"/>
    </location>
</feature>
<accession>K1R198</accession>
<protein>
    <submittedName>
        <fullName evidence="2">Uncharacterized protein</fullName>
    </submittedName>
</protein>
<sequence length="92" mass="10504">MTRDEADEALKDEKDNTYLGDPAESSKSRSLNCHLSFIGNTYDSLPSVIEDLKYNAIRDEDEDRDVHCTYICPNLPFNSVIAPYKNTNSKRK</sequence>
<dbReference type="EMBL" id="JH816283">
    <property type="protein sequence ID" value="EKC34915.1"/>
    <property type="molecule type" value="Genomic_DNA"/>
</dbReference>
<reference evidence="2" key="1">
    <citation type="journal article" date="2012" name="Nature">
        <title>The oyster genome reveals stress adaptation and complexity of shell formation.</title>
        <authorList>
            <person name="Zhang G."/>
            <person name="Fang X."/>
            <person name="Guo X."/>
            <person name="Li L."/>
            <person name="Luo R."/>
            <person name="Xu F."/>
            <person name="Yang P."/>
            <person name="Zhang L."/>
            <person name="Wang X."/>
            <person name="Qi H."/>
            <person name="Xiong Z."/>
            <person name="Que H."/>
            <person name="Xie Y."/>
            <person name="Holland P.W."/>
            <person name="Paps J."/>
            <person name="Zhu Y."/>
            <person name="Wu F."/>
            <person name="Chen Y."/>
            <person name="Wang J."/>
            <person name="Peng C."/>
            <person name="Meng J."/>
            <person name="Yang L."/>
            <person name="Liu J."/>
            <person name="Wen B."/>
            <person name="Zhang N."/>
            <person name="Huang Z."/>
            <person name="Zhu Q."/>
            <person name="Feng Y."/>
            <person name="Mount A."/>
            <person name="Hedgecock D."/>
            <person name="Xu Z."/>
            <person name="Liu Y."/>
            <person name="Domazet-Loso T."/>
            <person name="Du Y."/>
            <person name="Sun X."/>
            <person name="Zhang S."/>
            <person name="Liu B."/>
            <person name="Cheng P."/>
            <person name="Jiang X."/>
            <person name="Li J."/>
            <person name="Fan D."/>
            <person name="Wang W."/>
            <person name="Fu W."/>
            <person name="Wang T."/>
            <person name="Wang B."/>
            <person name="Zhang J."/>
            <person name="Peng Z."/>
            <person name="Li Y."/>
            <person name="Li N."/>
            <person name="Wang J."/>
            <person name="Chen M."/>
            <person name="He Y."/>
            <person name="Tan F."/>
            <person name="Song X."/>
            <person name="Zheng Q."/>
            <person name="Huang R."/>
            <person name="Yang H."/>
            <person name="Du X."/>
            <person name="Chen L."/>
            <person name="Yang M."/>
            <person name="Gaffney P.M."/>
            <person name="Wang S."/>
            <person name="Luo L."/>
            <person name="She Z."/>
            <person name="Ming Y."/>
            <person name="Huang W."/>
            <person name="Zhang S."/>
            <person name="Huang B."/>
            <person name="Zhang Y."/>
            <person name="Qu T."/>
            <person name="Ni P."/>
            <person name="Miao G."/>
            <person name="Wang J."/>
            <person name="Wang Q."/>
            <person name="Steinberg C.E."/>
            <person name="Wang H."/>
            <person name="Li N."/>
            <person name="Qian L."/>
            <person name="Zhang G."/>
            <person name="Li Y."/>
            <person name="Yang H."/>
            <person name="Liu X."/>
            <person name="Wang J."/>
            <person name="Yin Y."/>
            <person name="Wang J."/>
        </authorList>
    </citation>
    <scope>NUCLEOTIDE SEQUENCE [LARGE SCALE GENOMIC DNA]</scope>
    <source>
        <strain evidence="2">05x7-T-G4-1.051#20</strain>
    </source>
</reference>
<dbReference type="InParanoid" id="K1R198"/>
<name>K1R198_MAGGI</name>
<proteinExistence type="predicted"/>